<evidence type="ECO:0000313" key="1">
    <source>
        <dbReference type="EMBL" id="MFC5941775.1"/>
    </source>
</evidence>
<protein>
    <submittedName>
        <fullName evidence="1">Uncharacterized protein</fullName>
    </submittedName>
</protein>
<reference evidence="2" key="1">
    <citation type="journal article" date="2019" name="Int. J. Syst. Evol. Microbiol.">
        <title>The Global Catalogue of Microorganisms (GCM) 10K type strain sequencing project: providing services to taxonomists for standard genome sequencing and annotation.</title>
        <authorList>
            <consortium name="The Broad Institute Genomics Platform"/>
            <consortium name="The Broad Institute Genome Sequencing Center for Infectious Disease"/>
            <person name="Wu L."/>
            <person name="Ma J."/>
        </authorList>
    </citation>
    <scope>NUCLEOTIDE SEQUENCE [LARGE SCALE GENOMIC DNA]</scope>
    <source>
        <strain evidence="2">CGMCC 4.7173</strain>
    </source>
</reference>
<proteinExistence type="predicted"/>
<gene>
    <name evidence="1" type="ORF">ACFPZ4_09815</name>
</gene>
<accession>A0ABW1HMB1</accession>
<comment type="caution">
    <text evidence="1">The sequence shown here is derived from an EMBL/GenBank/DDBJ whole genome shotgun (WGS) entry which is preliminary data.</text>
</comment>
<sequence>MTLSARLLTTDSLPPGFTVEIATVMARDAGDRRPGSGCSDHMIPLLSASRLTGNPSAMAAATLSHDGDPGNSWPWAGTEILRTYADDGARRAMTDLRTFVGRCPVVASGPGGATHRFALAAAPKLGDDSLFVSCSSTSGADTLTFDSILVRTGTALIVVKEQGNNPDDDKLLAQVAEAALRRYQATGS</sequence>
<name>A0ABW1HMB1_9ACTN</name>
<keyword evidence="2" id="KW-1185">Reference proteome</keyword>
<organism evidence="1 2">
    <name type="scientific">Micromonospora harpali</name>
    <dbReference type="NCBI Taxonomy" id="1490225"/>
    <lineage>
        <taxon>Bacteria</taxon>
        <taxon>Bacillati</taxon>
        <taxon>Actinomycetota</taxon>
        <taxon>Actinomycetes</taxon>
        <taxon>Micromonosporales</taxon>
        <taxon>Micromonosporaceae</taxon>
        <taxon>Micromonospora</taxon>
    </lineage>
</organism>
<evidence type="ECO:0000313" key="2">
    <source>
        <dbReference type="Proteomes" id="UP001596207"/>
    </source>
</evidence>
<dbReference type="RefSeq" id="WP_353900655.1">
    <property type="nucleotide sequence ID" value="NZ_CP158970.1"/>
</dbReference>
<dbReference type="Proteomes" id="UP001596207">
    <property type="component" value="Unassembled WGS sequence"/>
</dbReference>
<dbReference type="EMBL" id="JBHSQQ010000039">
    <property type="protein sequence ID" value="MFC5941775.1"/>
    <property type="molecule type" value="Genomic_DNA"/>
</dbReference>